<evidence type="ECO:0000256" key="1">
    <source>
        <dbReference type="PROSITE-ProRule" id="PRU00288"/>
    </source>
</evidence>
<dbReference type="FunFam" id="1.10.220.150:FF:000026">
    <property type="entry name" value="GTPase activating protein for Arf, putative"/>
    <property type="match status" value="1"/>
</dbReference>
<gene>
    <name evidence="5" type="ORF">BT67DRAFT_397284</name>
</gene>
<organism evidence="5 6">
    <name type="scientific">Trichocladium antarcticum</name>
    <dbReference type="NCBI Taxonomy" id="1450529"/>
    <lineage>
        <taxon>Eukaryota</taxon>
        <taxon>Fungi</taxon>
        <taxon>Dikarya</taxon>
        <taxon>Ascomycota</taxon>
        <taxon>Pezizomycotina</taxon>
        <taxon>Sordariomycetes</taxon>
        <taxon>Sordariomycetidae</taxon>
        <taxon>Sordariales</taxon>
        <taxon>Chaetomiaceae</taxon>
        <taxon>Trichocladium</taxon>
    </lineage>
</organism>
<dbReference type="GO" id="GO:0005737">
    <property type="term" value="C:cytoplasm"/>
    <property type="evidence" value="ECO:0007669"/>
    <property type="project" value="TreeGrafter"/>
</dbReference>
<feature type="region of interest" description="Disordered" evidence="2">
    <location>
        <begin position="275"/>
        <end position="342"/>
    </location>
</feature>
<dbReference type="EMBL" id="MU853402">
    <property type="protein sequence ID" value="KAK4138103.1"/>
    <property type="molecule type" value="Genomic_DNA"/>
</dbReference>
<feature type="region of interest" description="Disordered" evidence="2">
    <location>
        <begin position="550"/>
        <end position="645"/>
    </location>
</feature>
<keyword evidence="1" id="KW-0863">Zinc-finger</keyword>
<dbReference type="PANTHER" id="PTHR45705:SF7">
    <property type="entry name" value="ACTIVATING PROTEIN FOR ARF, PUTATIVE (AFU_ORTHOLOGUE AFUA_4G09120)-RELATED"/>
    <property type="match status" value="1"/>
</dbReference>
<dbReference type="InterPro" id="IPR038508">
    <property type="entry name" value="ArfGAP_dom_sf"/>
</dbReference>
<proteinExistence type="predicted"/>
<keyword evidence="1" id="KW-0479">Metal-binding</keyword>
<dbReference type="CDD" id="cd08204">
    <property type="entry name" value="ArfGap"/>
    <property type="match status" value="1"/>
</dbReference>
<evidence type="ECO:0000256" key="2">
    <source>
        <dbReference type="SAM" id="MobiDB-lite"/>
    </source>
</evidence>
<accession>A0AAN6US97</accession>
<feature type="compositionally biased region" description="Polar residues" evidence="2">
    <location>
        <begin position="316"/>
        <end position="330"/>
    </location>
</feature>
<feature type="domain" description="UBA" evidence="3">
    <location>
        <begin position="212"/>
        <end position="253"/>
    </location>
</feature>
<dbReference type="GO" id="GO:0005096">
    <property type="term" value="F:GTPase activator activity"/>
    <property type="evidence" value="ECO:0007669"/>
    <property type="project" value="InterPro"/>
</dbReference>
<dbReference type="Proteomes" id="UP001304895">
    <property type="component" value="Unassembled WGS sequence"/>
</dbReference>
<feature type="compositionally biased region" description="Low complexity" evidence="2">
    <location>
        <begin position="594"/>
        <end position="614"/>
    </location>
</feature>
<feature type="domain" description="Arf-GAP" evidence="4">
    <location>
        <begin position="14"/>
        <end position="136"/>
    </location>
</feature>
<feature type="compositionally biased region" description="Low complexity" evidence="2">
    <location>
        <begin position="550"/>
        <end position="586"/>
    </location>
</feature>
<dbReference type="AlphaFoldDB" id="A0AAN6US97"/>
<dbReference type="SUPFAM" id="SSF57863">
    <property type="entry name" value="ArfGap/RecO-like zinc finger"/>
    <property type="match status" value="1"/>
</dbReference>
<comment type="caution">
    <text evidence="5">The sequence shown here is derived from an EMBL/GenBank/DDBJ whole genome shotgun (WGS) entry which is preliminary data.</text>
</comment>
<sequence length="681" mass="74662">MSAVLSKRQQARNEKALQDLLHSVHGNNFCADCQARNPGWASWSLGIFLCMRCATLHRKLGTHVSKVKSLSMDSWTNEQVDNMRKVGNAVSNRLYNPDNKKPSIPIDVDEADGAMERFIRQKYMNRTLSANKKHRTGGSDSDETPPPLPPKTPSRFGLRSATSIFPLGSRARKASAGYEQTAPRDAHPQSPPRNRSPPMFGVSIERGQADSTEMEQKLARLRDMGFMDDQRNAMVLKGVGGNMEKTVEALIRLGEGGGRLPSLLTPARAVTMPITRSLTPAASEPSRARPISPASTNPFDMLDRPQPPQPLSSQSTGTLQNKNPYLSTNPFGAPQQGPSDFDLAFQNMSLAPPSQPLFPHHTGDVAQQQNPQLLYQQPMAGPLTAPLPSVPQGYSTMPMNGNQTYPQPAQPAMASYNPFLTAQPPQQPLSVNTAQFGGNYGNNPFTRSPTRIQSPALSQIPEQTQQNFYASSPAQAQNTNPFFAQMMPAAAQQQFQGQVQMPQQQGFATQMSGYAAQPQRPDTASIMSLYNYPTPAPNPTPFQGQYTAQTTAAQTPNTSQPFAQAQQPQQQQFQQHQLPQQHQPFQQQPPQPQPQLQQQHQQQHQQHQQHQQQPTPASPVAVSKNPFMVAGPPAPGRLAEAAPKHNVSRDSMMALGLDWTNGTNGRHSPDAFASLSARDTR</sequence>
<keyword evidence="1" id="KW-0862">Zinc</keyword>
<dbReference type="PROSITE" id="PS50030">
    <property type="entry name" value="UBA"/>
    <property type="match status" value="1"/>
</dbReference>
<evidence type="ECO:0000313" key="6">
    <source>
        <dbReference type="Proteomes" id="UP001304895"/>
    </source>
</evidence>
<dbReference type="PRINTS" id="PR00405">
    <property type="entry name" value="REVINTRACTNG"/>
</dbReference>
<reference evidence="5" key="1">
    <citation type="journal article" date="2023" name="Mol. Phylogenet. Evol.">
        <title>Genome-scale phylogeny and comparative genomics of the fungal order Sordariales.</title>
        <authorList>
            <person name="Hensen N."/>
            <person name="Bonometti L."/>
            <person name="Westerberg I."/>
            <person name="Brannstrom I.O."/>
            <person name="Guillou S."/>
            <person name="Cros-Aarteil S."/>
            <person name="Calhoun S."/>
            <person name="Haridas S."/>
            <person name="Kuo A."/>
            <person name="Mondo S."/>
            <person name="Pangilinan J."/>
            <person name="Riley R."/>
            <person name="LaButti K."/>
            <person name="Andreopoulos B."/>
            <person name="Lipzen A."/>
            <person name="Chen C."/>
            <person name="Yan M."/>
            <person name="Daum C."/>
            <person name="Ng V."/>
            <person name="Clum A."/>
            <person name="Steindorff A."/>
            <person name="Ohm R.A."/>
            <person name="Martin F."/>
            <person name="Silar P."/>
            <person name="Natvig D.O."/>
            <person name="Lalanne C."/>
            <person name="Gautier V."/>
            <person name="Ament-Velasquez S.L."/>
            <person name="Kruys A."/>
            <person name="Hutchinson M.I."/>
            <person name="Powell A.J."/>
            <person name="Barry K."/>
            <person name="Miller A.N."/>
            <person name="Grigoriev I.V."/>
            <person name="Debuchy R."/>
            <person name="Gladieux P."/>
            <person name="Hiltunen Thoren M."/>
            <person name="Johannesson H."/>
        </authorList>
    </citation>
    <scope>NUCLEOTIDE SEQUENCE</scope>
    <source>
        <strain evidence="5">CBS 123565</strain>
    </source>
</reference>
<dbReference type="Gene3D" id="1.10.220.150">
    <property type="entry name" value="Arf GTPase activating protein"/>
    <property type="match status" value="1"/>
</dbReference>
<dbReference type="FunFam" id="1.10.8.10:FF:000081">
    <property type="entry name" value="GTPase activating protein for Arf"/>
    <property type="match status" value="1"/>
</dbReference>
<feature type="region of interest" description="Disordered" evidence="2">
    <location>
        <begin position="123"/>
        <end position="212"/>
    </location>
</feature>
<dbReference type="GO" id="GO:0008270">
    <property type="term" value="F:zinc ion binding"/>
    <property type="evidence" value="ECO:0007669"/>
    <property type="project" value="UniProtKB-KW"/>
</dbReference>
<dbReference type="InterPro" id="IPR037278">
    <property type="entry name" value="ARFGAP/RecO"/>
</dbReference>
<evidence type="ECO:0000259" key="4">
    <source>
        <dbReference type="PROSITE" id="PS50115"/>
    </source>
</evidence>
<dbReference type="PANTHER" id="PTHR45705">
    <property type="entry name" value="FI20236P1"/>
    <property type="match status" value="1"/>
</dbReference>
<dbReference type="Gene3D" id="1.10.8.10">
    <property type="entry name" value="DNA helicase RuvA subunit, C-terminal domain"/>
    <property type="match status" value="1"/>
</dbReference>
<dbReference type="Pfam" id="PF01412">
    <property type="entry name" value="ArfGap"/>
    <property type="match status" value="1"/>
</dbReference>
<dbReference type="InterPro" id="IPR009060">
    <property type="entry name" value="UBA-like_sf"/>
</dbReference>
<feature type="region of interest" description="Disordered" evidence="2">
    <location>
        <begin position="660"/>
        <end position="681"/>
    </location>
</feature>
<name>A0AAN6US97_9PEZI</name>
<keyword evidence="6" id="KW-1185">Reference proteome</keyword>
<dbReference type="InterPro" id="IPR051718">
    <property type="entry name" value="ARF_GTPase-activating"/>
</dbReference>
<dbReference type="SUPFAM" id="SSF46934">
    <property type="entry name" value="UBA-like"/>
    <property type="match status" value="1"/>
</dbReference>
<reference evidence="5" key="2">
    <citation type="submission" date="2023-05" db="EMBL/GenBank/DDBJ databases">
        <authorList>
            <consortium name="Lawrence Berkeley National Laboratory"/>
            <person name="Steindorff A."/>
            <person name="Hensen N."/>
            <person name="Bonometti L."/>
            <person name="Westerberg I."/>
            <person name="Brannstrom I.O."/>
            <person name="Guillou S."/>
            <person name="Cros-Aarteil S."/>
            <person name="Calhoun S."/>
            <person name="Haridas S."/>
            <person name="Kuo A."/>
            <person name="Mondo S."/>
            <person name="Pangilinan J."/>
            <person name="Riley R."/>
            <person name="Labutti K."/>
            <person name="Andreopoulos B."/>
            <person name="Lipzen A."/>
            <person name="Chen C."/>
            <person name="Yanf M."/>
            <person name="Daum C."/>
            <person name="Ng V."/>
            <person name="Clum A."/>
            <person name="Ohm R."/>
            <person name="Martin F."/>
            <person name="Silar P."/>
            <person name="Natvig D."/>
            <person name="Lalanne C."/>
            <person name="Gautier V."/>
            <person name="Ament-Velasquez S.L."/>
            <person name="Kruys A."/>
            <person name="Hutchinson M.I."/>
            <person name="Powell A.J."/>
            <person name="Barry K."/>
            <person name="Miller A.N."/>
            <person name="Grigoriev I.V."/>
            <person name="Debuchy R."/>
            <person name="Gladieux P."/>
            <person name="Thoren M.H."/>
            <person name="Johannesson H."/>
        </authorList>
    </citation>
    <scope>NUCLEOTIDE SEQUENCE</scope>
    <source>
        <strain evidence="5">CBS 123565</strain>
    </source>
</reference>
<evidence type="ECO:0000259" key="3">
    <source>
        <dbReference type="PROSITE" id="PS50030"/>
    </source>
</evidence>
<evidence type="ECO:0000313" key="5">
    <source>
        <dbReference type="EMBL" id="KAK4138103.1"/>
    </source>
</evidence>
<protein>
    <submittedName>
        <fullName evidence="5">ArfGap-domain-containing protein</fullName>
    </submittedName>
</protein>
<dbReference type="PROSITE" id="PS50115">
    <property type="entry name" value="ARFGAP"/>
    <property type="match status" value="1"/>
</dbReference>
<dbReference type="InterPro" id="IPR001164">
    <property type="entry name" value="ArfGAP_dom"/>
</dbReference>
<dbReference type="InterPro" id="IPR015940">
    <property type="entry name" value="UBA"/>
</dbReference>
<dbReference type="SMART" id="SM00105">
    <property type="entry name" value="ArfGap"/>
    <property type="match status" value="1"/>
</dbReference>